<dbReference type="Pfam" id="PF14402">
    <property type="entry name" value="7TM_transglut"/>
    <property type="match status" value="1"/>
</dbReference>
<feature type="transmembrane region" description="Helical" evidence="2">
    <location>
        <begin position="273"/>
        <end position="294"/>
    </location>
</feature>
<accession>A0A1F7YXK2</accession>
<evidence type="ECO:0000256" key="2">
    <source>
        <dbReference type="SAM" id="Phobius"/>
    </source>
</evidence>
<organism evidence="5 6">
    <name type="scientific">Candidatus Woesebacteria bacterium RIFCSPHIGHO2_01_FULL_44_21</name>
    <dbReference type="NCBI Taxonomy" id="1802503"/>
    <lineage>
        <taxon>Bacteria</taxon>
        <taxon>Candidatus Woeseibacteriota</taxon>
    </lineage>
</organism>
<feature type="transmembrane region" description="Helical" evidence="2">
    <location>
        <begin position="103"/>
        <end position="123"/>
    </location>
</feature>
<keyword evidence="2" id="KW-0472">Membrane</keyword>
<protein>
    <recommendedName>
        <fullName evidence="4">7 transmembrane helices usually fused to an inactive transglutaminase domain-containing protein</fullName>
    </recommendedName>
</protein>
<dbReference type="EMBL" id="MGGP01000018">
    <property type="protein sequence ID" value="OGM32076.1"/>
    <property type="molecule type" value="Genomic_DNA"/>
</dbReference>
<reference evidence="5 6" key="1">
    <citation type="journal article" date="2016" name="Nat. Commun.">
        <title>Thousands of microbial genomes shed light on interconnected biogeochemical processes in an aquifer system.</title>
        <authorList>
            <person name="Anantharaman K."/>
            <person name="Brown C.T."/>
            <person name="Hug L.A."/>
            <person name="Sharon I."/>
            <person name="Castelle C.J."/>
            <person name="Probst A.J."/>
            <person name="Thomas B.C."/>
            <person name="Singh A."/>
            <person name="Wilkins M.J."/>
            <person name="Karaoz U."/>
            <person name="Brodie E.L."/>
            <person name="Williams K.H."/>
            <person name="Hubbard S.S."/>
            <person name="Banfield J.F."/>
        </authorList>
    </citation>
    <scope>NUCLEOTIDE SEQUENCE [LARGE SCALE GENOMIC DNA]</scope>
</reference>
<evidence type="ECO:0000259" key="4">
    <source>
        <dbReference type="Pfam" id="PF14402"/>
    </source>
</evidence>
<keyword evidence="2" id="KW-1133">Transmembrane helix</keyword>
<evidence type="ECO:0000313" key="6">
    <source>
        <dbReference type="Proteomes" id="UP000178870"/>
    </source>
</evidence>
<feature type="domain" description="7 transmembrane helices usually fused to an inactive transglutaminase" evidence="4">
    <location>
        <begin position="110"/>
        <end position="302"/>
    </location>
</feature>
<feature type="compositionally biased region" description="Low complexity" evidence="1">
    <location>
        <begin position="30"/>
        <end position="42"/>
    </location>
</feature>
<gene>
    <name evidence="5" type="ORF">A2803_00730</name>
</gene>
<keyword evidence="3" id="KW-0732">Signal</keyword>
<dbReference type="AlphaFoldDB" id="A0A1F7YXK2"/>
<evidence type="ECO:0000313" key="5">
    <source>
        <dbReference type="EMBL" id="OGM32076.1"/>
    </source>
</evidence>
<feature type="region of interest" description="Disordered" evidence="1">
    <location>
        <begin position="30"/>
        <end position="59"/>
    </location>
</feature>
<dbReference type="InterPro" id="IPR025840">
    <property type="entry name" value="7TM_transglut"/>
</dbReference>
<feature type="transmembrane region" description="Helical" evidence="2">
    <location>
        <begin position="183"/>
        <end position="204"/>
    </location>
</feature>
<evidence type="ECO:0000256" key="3">
    <source>
        <dbReference type="SAM" id="SignalP"/>
    </source>
</evidence>
<feature type="transmembrane region" description="Helical" evidence="2">
    <location>
        <begin position="154"/>
        <end position="171"/>
    </location>
</feature>
<comment type="caution">
    <text evidence="5">The sequence shown here is derived from an EMBL/GenBank/DDBJ whole genome shotgun (WGS) entry which is preliminary data.</text>
</comment>
<sequence>MKKFLLLFLLPFFMFPAVAFGQVPTSSATATESAEATASTTPEPSPTPPPAGGPEPSLRVDITKTTEVTVGRLEQILRDQELGPVLPFHPLKYAIRATIDAGVPPNTIVLLLLLPLVVAVIAAARHVIGLRGFGIFLPASLAIVFAAIGPVVGIGLFMVIVLTSTGARLMLRKLKVKLQYLPRMALILWMVVGGVLLTLFLAPIIRHSDFTSVSIFPVLILVLLAEDFSKVQLGKSPRTAIELASETIILSLVSYLFLTFESIQEYALLYPETLLLAVALFNFIMGRYVGLRFIEYWRFRRLILKEK</sequence>
<feature type="compositionally biased region" description="Pro residues" evidence="1">
    <location>
        <begin position="43"/>
        <end position="53"/>
    </location>
</feature>
<name>A0A1F7YXK2_9BACT</name>
<evidence type="ECO:0000256" key="1">
    <source>
        <dbReference type="SAM" id="MobiDB-lite"/>
    </source>
</evidence>
<feature type="signal peptide" evidence="3">
    <location>
        <begin position="1"/>
        <end position="19"/>
    </location>
</feature>
<proteinExistence type="predicted"/>
<dbReference type="Proteomes" id="UP000178870">
    <property type="component" value="Unassembled WGS sequence"/>
</dbReference>
<feature type="chain" id="PRO_5009533841" description="7 transmembrane helices usually fused to an inactive transglutaminase domain-containing protein" evidence="3">
    <location>
        <begin position="20"/>
        <end position="307"/>
    </location>
</feature>
<keyword evidence="2" id="KW-0812">Transmembrane</keyword>